<comment type="caution">
    <text evidence="2">The sequence shown here is derived from an EMBL/GenBank/DDBJ whole genome shotgun (WGS) entry which is preliminary data.</text>
</comment>
<organism evidence="2 3">
    <name type="scientific">Paracoccus versutus</name>
    <name type="common">Thiobacillus versutus</name>
    <dbReference type="NCBI Taxonomy" id="34007"/>
    <lineage>
        <taxon>Bacteria</taxon>
        <taxon>Pseudomonadati</taxon>
        <taxon>Pseudomonadota</taxon>
        <taxon>Alphaproteobacteria</taxon>
        <taxon>Rhodobacterales</taxon>
        <taxon>Paracoccaceae</taxon>
        <taxon>Paracoccus</taxon>
    </lineage>
</organism>
<proteinExistence type="predicted"/>
<feature type="region of interest" description="Disordered" evidence="1">
    <location>
        <begin position="31"/>
        <end position="97"/>
    </location>
</feature>
<dbReference type="EMBL" id="QUMX01000036">
    <property type="protein sequence ID" value="REG35247.1"/>
    <property type="molecule type" value="Genomic_DNA"/>
</dbReference>
<dbReference type="RefSeq" id="WP_036757498.1">
    <property type="nucleotide sequence ID" value="NZ_CP035284.1"/>
</dbReference>
<evidence type="ECO:0000256" key="1">
    <source>
        <dbReference type="SAM" id="MobiDB-lite"/>
    </source>
</evidence>
<accession>A0AAQ0KJY7</accession>
<gene>
    <name evidence="2" type="ORF">ATH84_10368</name>
</gene>
<protein>
    <submittedName>
        <fullName evidence="2">Uncharacterized protein</fullName>
    </submittedName>
</protein>
<dbReference type="AlphaFoldDB" id="A0AAQ0KJY7"/>
<sequence>MSATLRIAIPQDGRAGAVLAWQPARRRLPVRLTVAEPRPGSGRGSAHSAADPAPRRNALRMPIDPEIRTDFADGLAGNPGLPDPQATAPNGDPHVRTARCGRHVAGRLAPQLASGAVRQVRVAREIARHALPGPILPPAATRPSVAGPTSPLS</sequence>
<keyword evidence="3" id="KW-1185">Reference proteome</keyword>
<feature type="region of interest" description="Disordered" evidence="1">
    <location>
        <begin position="133"/>
        <end position="153"/>
    </location>
</feature>
<name>A0AAQ0KJY7_PARVE</name>
<evidence type="ECO:0000313" key="2">
    <source>
        <dbReference type="EMBL" id="REG35247.1"/>
    </source>
</evidence>
<evidence type="ECO:0000313" key="3">
    <source>
        <dbReference type="Proteomes" id="UP000256794"/>
    </source>
</evidence>
<reference evidence="2 3" key="1">
    <citation type="submission" date="2018-08" db="EMBL/GenBank/DDBJ databases">
        <title>Genomic Encyclopedia of Archaeal and Bacterial Type Strains, Phase II (KMG-II): from individual species to whole genera.</title>
        <authorList>
            <person name="Goeker M."/>
        </authorList>
    </citation>
    <scope>NUCLEOTIDE SEQUENCE [LARGE SCALE GENOMIC DNA]</scope>
    <source>
        <strain evidence="2 3">DSM 582</strain>
    </source>
</reference>
<dbReference type="Proteomes" id="UP000256794">
    <property type="component" value="Unassembled WGS sequence"/>
</dbReference>